<dbReference type="InterPro" id="IPR050734">
    <property type="entry name" value="PIH1/Kintoun_subfamily"/>
</dbReference>
<dbReference type="VEuPathDB" id="TriTrypDB:C3747_2g349"/>
<proteinExistence type="inferred from homology"/>
<evidence type="ECO:0000256" key="1">
    <source>
        <dbReference type="ARBA" id="ARBA00008511"/>
    </source>
</evidence>
<dbReference type="VEuPathDB" id="TriTrypDB:TcG_09652"/>
<dbReference type="PANTHER" id="PTHR22997">
    <property type="entry name" value="PIH1 DOMAIN-CONTAINING PROTEIN 1"/>
    <property type="match status" value="1"/>
</dbReference>
<dbReference type="VEuPathDB" id="TriTrypDB:ECC02_003232"/>
<sequence>MEAGFCFEALLADNATMVVVNVCGHLSIGMALAKNMEVVPEGYLDKYGVDNLIIPIAVGPAKKYDGEKYEFTIDVVVHPTLIVRCVRSHPLFDHYVIRLTNLAIEWILQECGMRINPRSCRLIPNKKYFLNGKDNFYWTLSRIVKAVEKGTTADPVDEGKDEEISLPSELCLNAPHLQSEIKSSPLIKEMPVVTGIRKGFLNGVRLYGAGGSGECNRPTADPLLHFPERLRNRCQVIDTRQLVNGATQVPAATETDHIKEKPKPTNSNITTKETCQWEVQSVDCNEREIVVRLHPPPNVMSMKDVELTASLDVIEVDEAVIRLPKAIKVDDVSAKFFKSSRTMVLTCPLA</sequence>
<evidence type="ECO:0000259" key="2">
    <source>
        <dbReference type="Pfam" id="PF08190"/>
    </source>
</evidence>
<dbReference type="VEuPathDB" id="TriTrypDB:TcCLB.506879.100"/>
<reference evidence="3 4" key="1">
    <citation type="journal article" date="2018" name="Microb. Genom.">
        <title>Expanding an expanded genome: long-read sequencing of Trypanosoma cruzi.</title>
        <authorList>
            <person name="Berna L."/>
            <person name="Rodriguez M."/>
            <person name="Chiribao M.L."/>
            <person name="Parodi-Talice A."/>
            <person name="Pita S."/>
            <person name="Rijo G."/>
            <person name="Alvarez-Valin F."/>
            <person name="Robello C."/>
        </authorList>
    </citation>
    <scope>NUCLEOTIDE SEQUENCE [LARGE SCALE GENOMIC DNA]</scope>
    <source>
        <strain evidence="3 4">Dm28c</strain>
    </source>
</reference>
<dbReference type="EMBL" id="PRFA01000171">
    <property type="protein sequence ID" value="PWU85248.1"/>
    <property type="molecule type" value="Genomic_DNA"/>
</dbReference>
<protein>
    <recommendedName>
        <fullName evidence="2">PIH1 N-terminal domain-containing protein</fullName>
    </recommendedName>
</protein>
<organism evidence="3 4">
    <name type="scientific">Trypanosoma cruzi</name>
    <dbReference type="NCBI Taxonomy" id="5693"/>
    <lineage>
        <taxon>Eukaryota</taxon>
        <taxon>Discoba</taxon>
        <taxon>Euglenozoa</taxon>
        <taxon>Kinetoplastea</taxon>
        <taxon>Metakinetoplastina</taxon>
        <taxon>Trypanosomatida</taxon>
        <taxon>Trypanosomatidae</taxon>
        <taxon>Trypanosoma</taxon>
        <taxon>Schizotrypanum</taxon>
    </lineage>
</organism>
<dbReference type="GO" id="GO:0005737">
    <property type="term" value="C:cytoplasm"/>
    <property type="evidence" value="ECO:0007669"/>
    <property type="project" value="TreeGrafter"/>
</dbReference>
<dbReference type="VEuPathDB" id="TriTrypDB:TcBrA4_0086870"/>
<dbReference type="VEuPathDB" id="TriTrypDB:TcCLB.506483.60"/>
<dbReference type="VEuPathDB" id="TriTrypDB:BCY84_03739"/>
<dbReference type="VEuPathDB" id="TriTrypDB:TCDM_09857"/>
<dbReference type="VEuPathDB" id="TriTrypDB:Tc_MARK_4672"/>
<comment type="caution">
    <text evidence="3">The sequence shown here is derived from an EMBL/GenBank/DDBJ whole genome shotgun (WGS) entry which is preliminary data.</text>
</comment>
<dbReference type="Proteomes" id="UP000246121">
    <property type="component" value="Unassembled WGS sequence"/>
</dbReference>
<comment type="similarity">
    <text evidence="1">Belongs to the PIH1 family.</text>
</comment>
<name>A0A2V2UQZ6_TRYCR</name>
<evidence type="ECO:0000313" key="4">
    <source>
        <dbReference type="Proteomes" id="UP000246121"/>
    </source>
</evidence>
<dbReference type="VEuPathDB" id="TriTrypDB:TcCLB.511299.60"/>
<dbReference type="VEuPathDB" id="TriTrypDB:TCSYLVIO_005963"/>
<gene>
    <name evidence="3" type="ORF">C4B63_171g18</name>
</gene>
<feature type="domain" description="PIH1 N-terminal" evidence="2">
    <location>
        <begin position="2"/>
        <end position="128"/>
    </location>
</feature>
<accession>A0A2V2UQZ6</accession>
<dbReference type="PANTHER" id="PTHR22997:SF8">
    <property type="entry name" value="PIH1 N-TERMINAL DOMAIN-CONTAINING PROTEIN"/>
    <property type="match status" value="1"/>
</dbReference>
<dbReference type="AlphaFoldDB" id="A0A2V2UQZ6"/>
<dbReference type="VEuPathDB" id="TriTrypDB:C4B63_171g18"/>
<dbReference type="InterPro" id="IPR012981">
    <property type="entry name" value="PIH1_N"/>
</dbReference>
<evidence type="ECO:0000313" key="3">
    <source>
        <dbReference type="EMBL" id="PWU85248.1"/>
    </source>
</evidence>
<dbReference type="Pfam" id="PF08190">
    <property type="entry name" value="PIH1"/>
    <property type="match status" value="1"/>
</dbReference>
<dbReference type="VEuPathDB" id="TriTrypDB:TcCL_NonESM01671"/>